<dbReference type="EMBL" id="DAEQIJ010000007">
    <property type="protein sequence ID" value="HBH2620050.1"/>
    <property type="molecule type" value="Genomic_DNA"/>
</dbReference>
<evidence type="ECO:0000256" key="4">
    <source>
        <dbReference type="ARBA" id="ARBA00022679"/>
    </source>
</evidence>
<dbReference type="GO" id="GO:0009401">
    <property type="term" value="P:phosphoenolpyruvate-dependent sugar phosphotransferase system"/>
    <property type="evidence" value="ECO:0007669"/>
    <property type="project" value="UniProtKB-KW"/>
</dbReference>
<dbReference type="PANTHER" id="PTHR47738">
    <property type="entry name" value="PTS SYSTEM FRUCTOSE-LIKE EIIA COMPONENT-RELATED"/>
    <property type="match status" value="1"/>
</dbReference>
<evidence type="ECO:0000313" key="6">
    <source>
        <dbReference type="EMBL" id="HBH2620050.1"/>
    </source>
</evidence>
<keyword evidence="5" id="KW-0598">Phosphotransferase system</keyword>
<dbReference type="PANTHER" id="PTHR47738:SF2">
    <property type="entry name" value="PTS SYSTEM FRUCTOSE-LIKE EIIA COMPONENT"/>
    <property type="match status" value="1"/>
</dbReference>
<reference evidence="6" key="1">
    <citation type="journal article" date="2018" name="Genome Biol.">
        <title>SKESA: strategic k-mer extension for scrupulous assemblies.</title>
        <authorList>
            <person name="Souvorov A."/>
            <person name="Agarwala R."/>
            <person name="Lipman D.J."/>
        </authorList>
    </citation>
    <scope>NUCLEOTIDE SEQUENCE</scope>
    <source>
        <strain evidence="6">Clostridioides</strain>
    </source>
</reference>
<dbReference type="InterPro" id="IPR016152">
    <property type="entry name" value="PTrfase/Anion_transptr"/>
</dbReference>
<proteinExistence type="predicted"/>
<dbReference type="GO" id="GO:0008982">
    <property type="term" value="F:protein-N(PI)-phosphohistidine-sugar phosphotransferase activity"/>
    <property type="evidence" value="ECO:0007669"/>
    <property type="project" value="InterPro"/>
</dbReference>
<dbReference type="InterPro" id="IPR002178">
    <property type="entry name" value="PTS_EIIA_type-2_dom"/>
</dbReference>
<dbReference type="CDD" id="cd00211">
    <property type="entry name" value="PTS_IIA_fru"/>
    <property type="match status" value="1"/>
</dbReference>
<dbReference type="Pfam" id="PF00359">
    <property type="entry name" value="PTS_EIIA_2"/>
    <property type="match status" value="1"/>
</dbReference>
<dbReference type="AlphaFoldDB" id="A0A9P3YR79"/>
<dbReference type="Proteomes" id="UP000879542">
    <property type="component" value="Unassembled WGS sequence"/>
</dbReference>
<dbReference type="InterPro" id="IPR051541">
    <property type="entry name" value="PTS_SugarTrans_NitroReg"/>
</dbReference>
<name>A0A9P3YR79_CLODI</name>
<dbReference type="RefSeq" id="WP_003427372.1">
    <property type="nucleotide sequence ID" value="NZ_AP025558.1"/>
</dbReference>
<keyword evidence="4" id="KW-0808">Transferase</keyword>
<dbReference type="PROSITE" id="PS51094">
    <property type="entry name" value="PTS_EIIA_TYPE_2"/>
    <property type="match status" value="1"/>
</dbReference>
<keyword evidence="1" id="KW-0813">Transport</keyword>
<accession>A0A9P3YR79</accession>
<evidence type="ECO:0000256" key="2">
    <source>
        <dbReference type="ARBA" id="ARBA00022553"/>
    </source>
</evidence>
<organism evidence="6 7">
    <name type="scientific">Clostridioides difficile</name>
    <name type="common">Peptoclostridium difficile</name>
    <dbReference type="NCBI Taxonomy" id="1496"/>
    <lineage>
        <taxon>Bacteria</taxon>
        <taxon>Bacillati</taxon>
        <taxon>Bacillota</taxon>
        <taxon>Clostridia</taxon>
        <taxon>Peptostreptococcales</taxon>
        <taxon>Peptostreptococcaceae</taxon>
        <taxon>Clostridioides</taxon>
    </lineage>
</organism>
<evidence type="ECO:0000256" key="5">
    <source>
        <dbReference type="ARBA" id="ARBA00022683"/>
    </source>
</evidence>
<gene>
    <name evidence="6" type="ORF">KRQ00_001806</name>
</gene>
<dbReference type="GO" id="GO:0016020">
    <property type="term" value="C:membrane"/>
    <property type="evidence" value="ECO:0007669"/>
    <property type="project" value="InterPro"/>
</dbReference>
<evidence type="ECO:0000256" key="1">
    <source>
        <dbReference type="ARBA" id="ARBA00022448"/>
    </source>
</evidence>
<evidence type="ECO:0000313" key="7">
    <source>
        <dbReference type="Proteomes" id="UP000879542"/>
    </source>
</evidence>
<evidence type="ECO:0000256" key="3">
    <source>
        <dbReference type="ARBA" id="ARBA00022597"/>
    </source>
</evidence>
<dbReference type="Gene3D" id="3.40.930.10">
    <property type="entry name" value="Mannitol-specific EII, Chain A"/>
    <property type="match status" value="1"/>
</dbReference>
<comment type="caution">
    <text evidence="6">The sequence shown here is derived from an EMBL/GenBank/DDBJ whole genome shotgun (WGS) entry which is preliminary data.</text>
</comment>
<keyword evidence="2" id="KW-0597">Phosphoprotein</keyword>
<protein>
    <submittedName>
        <fullName evidence="6">PTS sugar transporter subunit IIA</fullName>
    </submittedName>
</protein>
<dbReference type="NCBIfam" id="TIGR00848">
    <property type="entry name" value="fruA"/>
    <property type="match status" value="1"/>
</dbReference>
<reference evidence="6" key="2">
    <citation type="submission" date="2021-06" db="EMBL/GenBank/DDBJ databases">
        <authorList>
            <consortium name="NCBI Pathogen Detection Project"/>
        </authorList>
    </citation>
    <scope>NUCLEOTIDE SEQUENCE</scope>
    <source>
        <strain evidence="6">Clostridioides</strain>
    </source>
</reference>
<keyword evidence="3 6" id="KW-0762">Sugar transport</keyword>
<sequence>MEIREILTEESIILDLKSTTKEDIIQELVDKLYDTGSITLKSKFIKALKRREKIGSTSIGYQMAMPHGKTKYVKKASVVIGKSEKGVDWPSIDGLPVKVIIMFAIPQSAGNEDMILISKIAYILGGKNISERLLNAHTKKEILDIFYEV</sequence>
<dbReference type="PROSITE" id="PS00372">
    <property type="entry name" value="PTS_EIIA_TYPE_2_HIS"/>
    <property type="match status" value="1"/>
</dbReference>
<dbReference type="InterPro" id="IPR004715">
    <property type="entry name" value="PTS_IIA_fruc"/>
</dbReference>
<dbReference type="SUPFAM" id="SSF55804">
    <property type="entry name" value="Phoshotransferase/anion transport protein"/>
    <property type="match status" value="1"/>
</dbReference>